<sequence length="228" mass="26295">MKKVISIIVTIIAYTHFCFAQAQASPFNTIGNIGYSKQRKKNSSTSNLDSKEGNLTLDSITKCSDIPSSNNMDIPQDKLSSIIEMYERYLSQKKKDSCYVNECKIISYYKGSPRELNLTNLMAVSDEVGLSNQLFVMAQALLETGHFSSRVCKEYNNLFGLYDSKSRDYFRFARWEDSVVGYKKMIQYKYKGGNYLNFLKRIGYAEDPRYITKIAKMAKSIYQRLFKE</sequence>
<keyword evidence="1" id="KW-0732">Signal</keyword>
<feature type="chain" id="PRO_5043330210" evidence="1">
    <location>
        <begin position="23"/>
        <end position="228"/>
    </location>
</feature>
<dbReference type="RefSeq" id="WP_217326124.1">
    <property type="nucleotide sequence ID" value="NZ_JAHOEK010000005.1"/>
</dbReference>
<dbReference type="GO" id="GO:0004040">
    <property type="term" value="F:amidase activity"/>
    <property type="evidence" value="ECO:0007669"/>
    <property type="project" value="InterPro"/>
</dbReference>
<dbReference type="SMART" id="SM00047">
    <property type="entry name" value="LYZ2"/>
    <property type="match status" value="1"/>
</dbReference>
<gene>
    <name evidence="3" type="ORF">KSW80_02600</name>
</gene>
<comment type="caution">
    <text evidence="3">The sequence shown here is derived from an EMBL/GenBank/DDBJ whole genome shotgun (WGS) entry which is preliminary data.</text>
</comment>
<proteinExistence type="predicted"/>
<evidence type="ECO:0000313" key="3">
    <source>
        <dbReference type="EMBL" id="MBV3407307.1"/>
    </source>
</evidence>
<evidence type="ECO:0000259" key="2">
    <source>
        <dbReference type="SMART" id="SM00047"/>
    </source>
</evidence>
<organism evidence="3 4">
    <name type="scientific">Segatella copri</name>
    <dbReference type="NCBI Taxonomy" id="165179"/>
    <lineage>
        <taxon>Bacteria</taxon>
        <taxon>Pseudomonadati</taxon>
        <taxon>Bacteroidota</taxon>
        <taxon>Bacteroidia</taxon>
        <taxon>Bacteroidales</taxon>
        <taxon>Prevotellaceae</taxon>
        <taxon>Segatella</taxon>
    </lineage>
</organism>
<reference evidence="3" key="1">
    <citation type="submission" date="2021-06" db="EMBL/GenBank/DDBJ databases">
        <title>Collection of gut derived symbiotic bacterial strains cultured from healthy donors.</title>
        <authorList>
            <person name="Lin H."/>
            <person name="Littmann E."/>
            <person name="Pamer E.G."/>
        </authorList>
    </citation>
    <scope>NUCLEOTIDE SEQUENCE</scope>
    <source>
        <strain evidence="3">MSK.21.60</strain>
    </source>
</reference>
<accession>A0AAW4N8Q6</accession>
<dbReference type="EMBL" id="JAHOEP010000005">
    <property type="protein sequence ID" value="MBV3407307.1"/>
    <property type="molecule type" value="Genomic_DNA"/>
</dbReference>
<feature type="signal peptide" evidence="1">
    <location>
        <begin position="1"/>
        <end position="22"/>
    </location>
</feature>
<feature type="domain" description="Mannosyl-glycoprotein endo-beta-N-acetylglucosamidase-like" evidence="2">
    <location>
        <begin position="105"/>
        <end position="227"/>
    </location>
</feature>
<dbReference type="InterPro" id="IPR002901">
    <property type="entry name" value="MGlyc_endo_b_GlcNAc-like_dom"/>
</dbReference>
<evidence type="ECO:0000256" key="1">
    <source>
        <dbReference type="SAM" id="SignalP"/>
    </source>
</evidence>
<protein>
    <submittedName>
        <fullName evidence="3">Glucosaminidase domain-containing protein</fullName>
    </submittedName>
</protein>
<dbReference type="AlphaFoldDB" id="A0AAW4N8Q6"/>
<dbReference type="Proteomes" id="UP001196316">
    <property type="component" value="Unassembled WGS sequence"/>
</dbReference>
<name>A0AAW4N8Q6_9BACT</name>
<evidence type="ECO:0000313" key="4">
    <source>
        <dbReference type="Proteomes" id="UP001196316"/>
    </source>
</evidence>
<dbReference type="Pfam" id="PF01832">
    <property type="entry name" value="Glucosaminidase"/>
    <property type="match status" value="1"/>
</dbReference>